<feature type="transmembrane region" description="Helical" evidence="1">
    <location>
        <begin position="90"/>
        <end position="111"/>
    </location>
</feature>
<evidence type="ECO:0000313" key="3">
    <source>
        <dbReference type="EMBL" id="MET4562747.1"/>
    </source>
</evidence>
<comment type="caution">
    <text evidence="3">The sequence shown here is derived from an EMBL/GenBank/DDBJ whole genome shotgun (WGS) entry which is preliminary data.</text>
</comment>
<dbReference type="EMBL" id="JBEPSB010000024">
    <property type="protein sequence ID" value="MET4562747.1"/>
    <property type="molecule type" value="Genomic_DNA"/>
</dbReference>
<protein>
    <submittedName>
        <fullName evidence="3">Membrane protease YdiL (CAAX protease family)</fullName>
    </submittedName>
</protein>
<keyword evidence="1" id="KW-0472">Membrane</keyword>
<dbReference type="Proteomes" id="UP001549363">
    <property type="component" value="Unassembled WGS sequence"/>
</dbReference>
<keyword evidence="3" id="KW-0645">Protease</keyword>
<evidence type="ECO:0000256" key="1">
    <source>
        <dbReference type="SAM" id="Phobius"/>
    </source>
</evidence>
<dbReference type="GO" id="GO:0006508">
    <property type="term" value="P:proteolysis"/>
    <property type="evidence" value="ECO:0007669"/>
    <property type="project" value="UniProtKB-KW"/>
</dbReference>
<dbReference type="InterPro" id="IPR052710">
    <property type="entry name" value="CAAX_protease"/>
</dbReference>
<dbReference type="PANTHER" id="PTHR36435">
    <property type="entry name" value="SLR1288 PROTEIN"/>
    <property type="match status" value="1"/>
</dbReference>
<keyword evidence="4" id="KW-1185">Reference proteome</keyword>
<feature type="domain" description="CAAX prenyl protease 2/Lysostaphin resistance protein A-like" evidence="2">
    <location>
        <begin position="126"/>
        <end position="219"/>
    </location>
</feature>
<keyword evidence="1" id="KW-1133">Transmembrane helix</keyword>
<feature type="transmembrane region" description="Helical" evidence="1">
    <location>
        <begin position="158"/>
        <end position="177"/>
    </location>
</feature>
<dbReference type="PANTHER" id="PTHR36435:SF1">
    <property type="entry name" value="CAAX AMINO TERMINAL PROTEASE FAMILY PROTEIN"/>
    <property type="match status" value="1"/>
</dbReference>
<dbReference type="InterPro" id="IPR003675">
    <property type="entry name" value="Rce1/LyrA-like_dom"/>
</dbReference>
<evidence type="ECO:0000259" key="2">
    <source>
        <dbReference type="Pfam" id="PF02517"/>
    </source>
</evidence>
<name>A0ABV2PP80_9BACI</name>
<feature type="transmembrane region" description="Helical" evidence="1">
    <location>
        <begin position="126"/>
        <end position="146"/>
    </location>
</feature>
<reference evidence="3 4" key="1">
    <citation type="submission" date="2024-06" db="EMBL/GenBank/DDBJ databases">
        <title>Sorghum-associated microbial communities from plants grown in Nebraska, USA.</title>
        <authorList>
            <person name="Schachtman D."/>
        </authorList>
    </citation>
    <scope>NUCLEOTIDE SEQUENCE [LARGE SCALE GENOMIC DNA]</scope>
    <source>
        <strain evidence="3 4">736</strain>
    </source>
</reference>
<keyword evidence="1" id="KW-0812">Transmembrane</keyword>
<dbReference type="RefSeq" id="WP_354472723.1">
    <property type="nucleotide sequence ID" value="NZ_JBEPSB010000024.1"/>
</dbReference>
<gene>
    <name evidence="3" type="ORF">ABIA69_003938</name>
</gene>
<accession>A0ABV2PP80</accession>
<organism evidence="3 4">
    <name type="scientific">Lysinibacillus parviboronicapiens</name>
    <dbReference type="NCBI Taxonomy" id="436516"/>
    <lineage>
        <taxon>Bacteria</taxon>
        <taxon>Bacillati</taxon>
        <taxon>Bacillota</taxon>
        <taxon>Bacilli</taxon>
        <taxon>Bacillales</taxon>
        <taxon>Bacillaceae</taxon>
        <taxon>Lysinibacillus</taxon>
    </lineage>
</organism>
<feature type="transmembrane region" description="Helical" evidence="1">
    <location>
        <begin position="50"/>
        <end position="69"/>
    </location>
</feature>
<dbReference type="GO" id="GO:0008233">
    <property type="term" value="F:peptidase activity"/>
    <property type="evidence" value="ECO:0007669"/>
    <property type="project" value="UniProtKB-KW"/>
</dbReference>
<proteinExistence type="predicted"/>
<keyword evidence="3" id="KW-0378">Hydrolase</keyword>
<evidence type="ECO:0000313" key="4">
    <source>
        <dbReference type="Proteomes" id="UP001549363"/>
    </source>
</evidence>
<dbReference type="Pfam" id="PF02517">
    <property type="entry name" value="Rce1-like"/>
    <property type="match status" value="1"/>
</dbReference>
<sequence>MEARLKLNHNIKKNNMKILIVYLLLFNTVWTFKELWLMPYINTFEVTTSVFLNALIKILIWIVPVWLYIKFYLDSNPIHYLKMNNNIKRGLFWGISLSILLFLYFAFQVYFLNEESFNFKLSLNNYINGVLLVGVTEEIVFRGLILQELSKRFTFWKANTVTALLFLVVHYGIWIYEGVFFDFYSHIYVFLVGLIFGLVFKKTGSFWSVVILHSFHNLFVSIS</sequence>
<feature type="transmembrane region" description="Helical" evidence="1">
    <location>
        <begin position="20"/>
        <end position="38"/>
    </location>
</feature>